<dbReference type="InterPro" id="IPR045851">
    <property type="entry name" value="AMP-bd_C_sf"/>
</dbReference>
<dbReference type="InterPro" id="IPR020845">
    <property type="entry name" value="AMP-binding_CS"/>
</dbReference>
<evidence type="ECO:0000313" key="6">
    <source>
        <dbReference type="Proteomes" id="UP000216498"/>
    </source>
</evidence>
<dbReference type="Pfam" id="PF00501">
    <property type="entry name" value="AMP-binding"/>
    <property type="match status" value="1"/>
</dbReference>
<organism evidence="5 6">
    <name type="scientific">Virgibacillus indicus</name>
    <dbReference type="NCBI Taxonomy" id="2024554"/>
    <lineage>
        <taxon>Bacteria</taxon>
        <taxon>Bacillati</taxon>
        <taxon>Bacillota</taxon>
        <taxon>Bacilli</taxon>
        <taxon>Bacillales</taxon>
        <taxon>Bacillaceae</taxon>
        <taxon>Virgibacillus</taxon>
    </lineage>
</organism>
<evidence type="ECO:0000259" key="4">
    <source>
        <dbReference type="Pfam" id="PF13193"/>
    </source>
</evidence>
<gene>
    <name evidence="5" type="ORF">CIL03_00390</name>
</gene>
<dbReference type="RefSeq" id="WP_094883237.1">
    <property type="nucleotide sequence ID" value="NZ_NPMS01000001.1"/>
</dbReference>
<dbReference type="PANTHER" id="PTHR43767">
    <property type="entry name" value="LONG-CHAIN-FATTY-ACID--COA LIGASE"/>
    <property type="match status" value="1"/>
</dbReference>
<evidence type="ECO:0008006" key="7">
    <source>
        <dbReference type="Google" id="ProtNLM"/>
    </source>
</evidence>
<name>A0A265NEB6_9BACI</name>
<evidence type="ECO:0000259" key="3">
    <source>
        <dbReference type="Pfam" id="PF00501"/>
    </source>
</evidence>
<comment type="similarity">
    <text evidence="1">Belongs to the ATP-dependent AMP-binding enzyme family.</text>
</comment>
<protein>
    <recommendedName>
        <fullName evidence="7">Long-chain fatty acid--CoA ligase</fullName>
    </recommendedName>
</protein>
<dbReference type="GO" id="GO:0016878">
    <property type="term" value="F:acid-thiol ligase activity"/>
    <property type="evidence" value="ECO:0007669"/>
    <property type="project" value="UniProtKB-ARBA"/>
</dbReference>
<dbReference type="EMBL" id="NPMS01000001">
    <property type="protein sequence ID" value="OZU89636.1"/>
    <property type="molecule type" value="Genomic_DNA"/>
</dbReference>
<accession>A0A265NEB6</accession>
<dbReference type="FunFam" id="3.30.300.30:FF:000008">
    <property type="entry name" value="2,3-dihydroxybenzoate-AMP ligase"/>
    <property type="match status" value="1"/>
</dbReference>
<dbReference type="Pfam" id="PF13193">
    <property type="entry name" value="AMP-binding_C"/>
    <property type="match status" value="1"/>
</dbReference>
<dbReference type="InterPro" id="IPR050237">
    <property type="entry name" value="ATP-dep_AMP-bd_enzyme"/>
</dbReference>
<dbReference type="InterPro" id="IPR025110">
    <property type="entry name" value="AMP-bd_C"/>
</dbReference>
<evidence type="ECO:0000313" key="5">
    <source>
        <dbReference type="EMBL" id="OZU89636.1"/>
    </source>
</evidence>
<dbReference type="PANTHER" id="PTHR43767:SF1">
    <property type="entry name" value="NONRIBOSOMAL PEPTIDE SYNTHASE PES1 (EUROFUNG)-RELATED"/>
    <property type="match status" value="1"/>
</dbReference>
<dbReference type="SUPFAM" id="SSF56801">
    <property type="entry name" value="Acetyl-CoA synthetase-like"/>
    <property type="match status" value="1"/>
</dbReference>
<reference evidence="5 6" key="1">
    <citation type="submission" date="2017-08" db="EMBL/GenBank/DDBJ databases">
        <title>Virgibacillus indicus sp. nov. and Virgibacillus profoundi sp. nov, two moderately halophilic bacteria isolated from marine sediment by using the Microfluidic Streak Plate.</title>
        <authorList>
            <person name="Xu B."/>
            <person name="Hu B."/>
            <person name="Wang J."/>
            <person name="Zhu Y."/>
            <person name="Huang L."/>
            <person name="Du W."/>
            <person name="Huang Y."/>
        </authorList>
    </citation>
    <scope>NUCLEOTIDE SEQUENCE [LARGE SCALE GENOMIC DNA]</scope>
    <source>
        <strain evidence="5 6">IO3-P2-C2</strain>
    </source>
</reference>
<keyword evidence="2" id="KW-0436">Ligase</keyword>
<feature type="domain" description="AMP-binding enzyme C-terminal" evidence="4">
    <location>
        <begin position="424"/>
        <end position="499"/>
    </location>
</feature>
<dbReference type="OrthoDB" id="9765680at2"/>
<evidence type="ECO:0000256" key="2">
    <source>
        <dbReference type="ARBA" id="ARBA00022598"/>
    </source>
</evidence>
<sequence>MQHMLFSDPIKLNAIRYGEKEAVSFKDKRFTYKQFNNRINQLGHALQNIGIKKGDKVAFMLMNCNQLFEIVYACGKIGAVFVPVNSRFVGPEIKHVLDDSESIVLIFDRRFSEEIMSIHDQVKTEHHYISVGEVDDADTLEYEQWISGFSVEEPAPSEPLNELDMISIMYTGGTTGHPKGAVRSHRSLYLVALLFSIEFAIGRNGKGLAAGPLYGAAAFGISIPNFYVGNSVHIVEKFHPVEVLQAIEKEKPTTTFLAPPMFDAIFSLPEDIQNKYDVSSMKGLISVGAPLHTGTKEKILSFFKSAELNEFYGATELGGAANLFPEDQQNKDRSVGLPMLGMEVKLLNDEGKEVDQGDSGAFYVKGITLCDEYYKRPDATKEAFRGEWLGLGDVGVQDEDGFYYIVDRKQDMILSGAINVYPTEIEEVLHKHPKIADVAVIGVPHEKWGEVPIAIIVLNNDEIAEETEILEFCNGKLAKYKIPHAVEFVKELPRSLQGKLLKYKIREEYRKIRT</sequence>
<keyword evidence="6" id="KW-1185">Reference proteome</keyword>
<evidence type="ECO:0000256" key="1">
    <source>
        <dbReference type="ARBA" id="ARBA00006432"/>
    </source>
</evidence>
<dbReference type="Gene3D" id="3.40.50.12780">
    <property type="entry name" value="N-terminal domain of ligase-like"/>
    <property type="match status" value="1"/>
</dbReference>
<dbReference type="InterPro" id="IPR000873">
    <property type="entry name" value="AMP-dep_synth/lig_dom"/>
</dbReference>
<dbReference type="AlphaFoldDB" id="A0A265NEB6"/>
<proteinExistence type="inferred from homology"/>
<feature type="domain" description="AMP-dependent synthetase/ligase" evidence="3">
    <location>
        <begin position="14"/>
        <end position="374"/>
    </location>
</feature>
<comment type="caution">
    <text evidence="5">The sequence shown here is derived from an EMBL/GenBank/DDBJ whole genome shotgun (WGS) entry which is preliminary data.</text>
</comment>
<dbReference type="Proteomes" id="UP000216498">
    <property type="component" value="Unassembled WGS sequence"/>
</dbReference>
<dbReference type="Gene3D" id="3.30.300.30">
    <property type="match status" value="1"/>
</dbReference>
<dbReference type="PROSITE" id="PS00455">
    <property type="entry name" value="AMP_BINDING"/>
    <property type="match status" value="1"/>
</dbReference>
<dbReference type="InterPro" id="IPR042099">
    <property type="entry name" value="ANL_N_sf"/>
</dbReference>